<protein>
    <submittedName>
        <fullName evidence="5">TetR family transcriptional regulator</fullName>
    </submittedName>
    <submittedName>
        <fullName evidence="4">TetR/AcrR family transcriptional regulator</fullName>
    </submittedName>
</protein>
<reference evidence="4" key="3">
    <citation type="submission" date="2023-12" db="EMBL/GenBank/DDBJ databases">
        <title>Molecular genomic analyses of Enterococcus cecorum from sepsis oubreaks in broilers.</title>
        <authorList>
            <person name="Rhoads D."/>
            <person name="Alrubaye A."/>
        </authorList>
    </citation>
    <scope>NUCLEOTIDE SEQUENCE</scope>
    <source>
        <strain evidence="4">1755</strain>
    </source>
</reference>
<dbReference type="AlphaFoldDB" id="A0A0H2Q7A4"/>
<dbReference type="InterPro" id="IPR050624">
    <property type="entry name" value="HTH-type_Tx_Regulator"/>
</dbReference>
<evidence type="ECO:0000313" key="4">
    <source>
        <dbReference type="EMBL" id="MDZ5596972.1"/>
    </source>
</evidence>
<dbReference type="Proteomes" id="UP000196074">
    <property type="component" value="Unassembled WGS sequence"/>
</dbReference>
<evidence type="ECO:0000313" key="6">
    <source>
        <dbReference type="Proteomes" id="UP000196074"/>
    </source>
</evidence>
<dbReference type="PANTHER" id="PTHR43479:SF7">
    <property type="entry name" value="TETR-FAMILY TRANSCRIPTIONAL REGULATOR"/>
    <property type="match status" value="1"/>
</dbReference>
<keyword evidence="1 2" id="KW-0238">DNA-binding</keyword>
<name>A0A0H2Q7A4_9ENTE</name>
<sequence>MNTKEKLAQALKEACQTQKLDQIKIQNLTQMAGINRQTFYYHFKNIEELFSWVYVNEALVHLRIDSLSLDNWEEQALKMLKVIQADGRFYQTILKTHHHLFLENFMQTVQPAFVRLFIQMDVNKELSHEDMEFYSRFFSYGCTGILETWIRDDFPQSAFEIAVQLYRLATDIEFFAYRIYQEKE</sequence>
<organism evidence="5 6">
    <name type="scientific">Enterococcus cecorum</name>
    <dbReference type="NCBI Taxonomy" id="44008"/>
    <lineage>
        <taxon>Bacteria</taxon>
        <taxon>Bacillati</taxon>
        <taxon>Bacillota</taxon>
        <taxon>Bacilli</taxon>
        <taxon>Lactobacillales</taxon>
        <taxon>Enterococcaceae</taxon>
        <taxon>Enterococcus</taxon>
    </lineage>
</organism>
<evidence type="ECO:0000313" key="5">
    <source>
        <dbReference type="EMBL" id="OUQ11598.1"/>
    </source>
</evidence>
<dbReference type="GeneID" id="60872446"/>
<dbReference type="GO" id="GO:0003677">
    <property type="term" value="F:DNA binding"/>
    <property type="evidence" value="ECO:0007669"/>
    <property type="project" value="UniProtKB-UniRule"/>
</dbReference>
<dbReference type="PROSITE" id="PS50977">
    <property type="entry name" value="HTH_TETR_2"/>
    <property type="match status" value="1"/>
</dbReference>
<dbReference type="InterPro" id="IPR001647">
    <property type="entry name" value="HTH_TetR"/>
</dbReference>
<reference evidence="6" key="1">
    <citation type="submission" date="2017-04" db="EMBL/GenBank/DDBJ databases">
        <title>Function of individual gut microbiota members based on whole genome sequencing of pure cultures obtained from chicken caecum.</title>
        <authorList>
            <person name="Medvecky M."/>
            <person name="Cejkova D."/>
            <person name="Polansky O."/>
            <person name="Karasova D."/>
            <person name="Kubasova T."/>
            <person name="Cizek A."/>
            <person name="Rychlik I."/>
        </authorList>
    </citation>
    <scope>NUCLEOTIDE SEQUENCE [LARGE SCALE GENOMIC DNA]</scope>
    <source>
        <strain evidence="6">An144</strain>
    </source>
</reference>
<reference evidence="5" key="2">
    <citation type="journal article" date="2018" name="BMC Genomics">
        <title>Whole genome sequencing and function prediction of 133 gut anaerobes isolated from chicken caecum in pure cultures.</title>
        <authorList>
            <person name="Medvecky M."/>
            <person name="Cejkova D."/>
            <person name="Polansky O."/>
            <person name="Karasova D."/>
            <person name="Kubasova T."/>
            <person name="Cizek A."/>
            <person name="Rychlik I."/>
        </authorList>
    </citation>
    <scope>NUCLEOTIDE SEQUENCE</scope>
    <source>
        <strain evidence="5">An144</strain>
    </source>
</reference>
<dbReference type="RefSeq" id="WP_016250936.1">
    <property type="nucleotide sequence ID" value="NZ_CP010060.1"/>
</dbReference>
<comment type="caution">
    <text evidence="5">The sequence shown here is derived from an EMBL/GenBank/DDBJ whole genome shotgun (WGS) entry which is preliminary data.</text>
</comment>
<dbReference type="InterPro" id="IPR009057">
    <property type="entry name" value="Homeodomain-like_sf"/>
</dbReference>
<dbReference type="EMBL" id="NFLC01000002">
    <property type="protein sequence ID" value="OUQ11598.1"/>
    <property type="molecule type" value="Genomic_DNA"/>
</dbReference>
<dbReference type="Pfam" id="PF14278">
    <property type="entry name" value="TetR_C_8"/>
    <property type="match status" value="1"/>
</dbReference>
<dbReference type="Gene3D" id="1.10.357.10">
    <property type="entry name" value="Tetracycline Repressor, domain 2"/>
    <property type="match status" value="1"/>
</dbReference>
<proteinExistence type="predicted"/>
<dbReference type="InterPro" id="IPR039532">
    <property type="entry name" value="TetR_C_Firmicutes"/>
</dbReference>
<dbReference type="SUPFAM" id="SSF46689">
    <property type="entry name" value="Homeodomain-like"/>
    <property type="match status" value="1"/>
</dbReference>
<evidence type="ECO:0000256" key="2">
    <source>
        <dbReference type="PROSITE-ProRule" id="PRU00335"/>
    </source>
</evidence>
<evidence type="ECO:0000259" key="3">
    <source>
        <dbReference type="PROSITE" id="PS50977"/>
    </source>
</evidence>
<gene>
    <name evidence="5" type="ORF">B5E88_01690</name>
    <name evidence="4" type="ORF">U1294_01855</name>
</gene>
<feature type="DNA-binding region" description="H-T-H motif" evidence="2">
    <location>
        <begin position="24"/>
        <end position="43"/>
    </location>
</feature>
<feature type="domain" description="HTH tetR-type" evidence="3">
    <location>
        <begin position="1"/>
        <end position="61"/>
    </location>
</feature>
<accession>A0A0H2Q7A4</accession>
<dbReference type="EMBL" id="JAXOGL010000002">
    <property type="protein sequence ID" value="MDZ5596972.1"/>
    <property type="molecule type" value="Genomic_DNA"/>
</dbReference>
<dbReference type="Proteomes" id="UP001290582">
    <property type="component" value="Unassembled WGS sequence"/>
</dbReference>
<dbReference type="PANTHER" id="PTHR43479">
    <property type="entry name" value="ACREF/ENVCD OPERON REPRESSOR-RELATED"/>
    <property type="match status" value="1"/>
</dbReference>
<evidence type="ECO:0000256" key="1">
    <source>
        <dbReference type="ARBA" id="ARBA00023125"/>
    </source>
</evidence>